<feature type="binding site" evidence="15">
    <location>
        <position position="992"/>
    </location>
    <ligand>
        <name>Mg(2+)</name>
        <dbReference type="ChEBI" id="CHEBI:18420"/>
    </ligand>
</feature>
<evidence type="ECO:0000256" key="7">
    <source>
        <dbReference type="ARBA" id="ARBA00022839"/>
    </source>
</evidence>
<feature type="binding site" evidence="15">
    <location>
        <position position="1124"/>
    </location>
    <ligand>
        <name>Mg(2+)</name>
        <dbReference type="ChEBI" id="CHEBI:18420"/>
    </ligand>
</feature>
<dbReference type="NCBIfam" id="TIGR00609">
    <property type="entry name" value="recB"/>
    <property type="match status" value="1"/>
</dbReference>
<dbReference type="GO" id="GO:0008854">
    <property type="term" value="F:exodeoxyribonuclease V activity"/>
    <property type="evidence" value="ECO:0007669"/>
    <property type="project" value="UniProtKB-EC"/>
</dbReference>
<feature type="region of interest" description="Nuclease activity, interacts with RecD and RecA" evidence="15">
    <location>
        <begin position="935"/>
        <end position="1223"/>
    </location>
</feature>
<dbReference type="InterPro" id="IPR014017">
    <property type="entry name" value="DNA_helicase_UvrD-like_C"/>
</dbReference>
<gene>
    <name evidence="15 19" type="primary">recB</name>
    <name evidence="19" type="ORF">GV368_07375</name>
</gene>
<dbReference type="PANTHER" id="PTHR11070:SF23">
    <property type="entry name" value="RECBCD ENZYME SUBUNIT RECB"/>
    <property type="match status" value="1"/>
</dbReference>
<comment type="domain">
    <text evidence="15">The C-terminal domain has nuclease activity and interacts with RecD. It interacts with RecA, facilitating its loading onto ssDNA.</text>
</comment>
<dbReference type="InterPro" id="IPR011604">
    <property type="entry name" value="PDDEXK-like_dom_sf"/>
</dbReference>
<evidence type="ECO:0000256" key="5">
    <source>
        <dbReference type="ARBA" id="ARBA00022801"/>
    </source>
</evidence>
<evidence type="ECO:0000256" key="14">
    <source>
        <dbReference type="ARBA" id="ARBA00048988"/>
    </source>
</evidence>
<feature type="domain" description="UvrD-like helicase C-terminal" evidence="18">
    <location>
        <begin position="508"/>
        <end position="786"/>
    </location>
</feature>
<evidence type="ECO:0000256" key="11">
    <source>
        <dbReference type="ARBA" id="ARBA00023204"/>
    </source>
</evidence>
<comment type="cofactor">
    <cofactor evidence="15">
        <name>Mg(2+)</name>
        <dbReference type="ChEBI" id="CHEBI:18420"/>
    </cofactor>
    <text evidence="15">Binds 1 Mg(2+) ion per subunit.</text>
</comment>
<feature type="binding site" evidence="15">
    <location>
        <position position="1111"/>
    </location>
    <ligand>
        <name>Mg(2+)</name>
        <dbReference type="ChEBI" id="CHEBI:18420"/>
    </ligand>
</feature>
<keyword evidence="7 15" id="KW-0269">Exonuclease</keyword>
<keyword evidence="11 15" id="KW-0234">DNA repair</keyword>
<evidence type="ECO:0000256" key="4">
    <source>
        <dbReference type="ARBA" id="ARBA00022763"/>
    </source>
</evidence>
<name>A0ABX1QNE6_9PROT</name>
<feature type="binding site" evidence="16">
    <location>
        <begin position="23"/>
        <end position="30"/>
    </location>
    <ligand>
        <name>ATP</name>
        <dbReference type="ChEBI" id="CHEBI:30616"/>
    </ligand>
</feature>
<dbReference type="InterPro" id="IPR000212">
    <property type="entry name" value="DNA_helicase_UvrD/REP"/>
</dbReference>
<evidence type="ECO:0000259" key="18">
    <source>
        <dbReference type="PROSITE" id="PS51217"/>
    </source>
</evidence>
<evidence type="ECO:0000256" key="12">
    <source>
        <dbReference type="ARBA" id="ARBA00023235"/>
    </source>
</evidence>
<keyword evidence="20" id="KW-1185">Reference proteome</keyword>
<dbReference type="PROSITE" id="PS51198">
    <property type="entry name" value="UVRD_HELICASE_ATP_BIND"/>
    <property type="match status" value="1"/>
</dbReference>
<dbReference type="Pfam" id="PF13361">
    <property type="entry name" value="UvrD_C"/>
    <property type="match status" value="1"/>
</dbReference>
<keyword evidence="9 15" id="KW-0460">Magnesium</keyword>
<dbReference type="CDD" id="cd22352">
    <property type="entry name" value="RecB_C-like"/>
    <property type="match status" value="1"/>
</dbReference>
<comment type="subunit">
    <text evidence="15">Heterotrimer of RecB, RecC and RecD. All subunits contribute to DNA-binding. Interacts with RecA.</text>
</comment>
<dbReference type="EC" id="3.1.11.5" evidence="15"/>
<dbReference type="Pfam" id="PF00580">
    <property type="entry name" value="UvrD-helicase"/>
    <property type="match status" value="1"/>
</dbReference>
<dbReference type="PROSITE" id="PS51217">
    <property type="entry name" value="UVRD_HELICASE_CTER"/>
    <property type="match status" value="1"/>
</dbReference>
<evidence type="ECO:0000259" key="17">
    <source>
        <dbReference type="PROSITE" id="PS51198"/>
    </source>
</evidence>
<comment type="catalytic activity">
    <reaction evidence="15">
        <text>Exonucleolytic cleavage (in the presence of ATP) in either 5'- to 3'- or 3'- to 5'-direction to yield 5'-phosphooligonucleotides.</text>
        <dbReference type="EC" id="3.1.11.5"/>
    </reaction>
</comment>
<accession>A0ABX1QNE6</accession>
<dbReference type="InterPro" id="IPR004586">
    <property type="entry name" value="RecB"/>
</dbReference>
<dbReference type="Pfam" id="PF12705">
    <property type="entry name" value="PDDEXK_1"/>
    <property type="match status" value="1"/>
</dbReference>
<keyword evidence="10 15" id="KW-0238">DNA-binding</keyword>
<evidence type="ECO:0000313" key="19">
    <source>
        <dbReference type="EMBL" id="NMH16924.1"/>
    </source>
</evidence>
<evidence type="ECO:0000256" key="8">
    <source>
        <dbReference type="ARBA" id="ARBA00022840"/>
    </source>
</evidence>
<dbReference type="EC" id="5.6.2.4" evidence="15"/>
<dbReference type="RefSeq" id="WP_169116063.1">
    <property type="nucleotide sequence ID" value="NZ_JAAAUB010000009.1"/>
</dbReference>
<dbReference type="InterPro" id="IPR038726">
    <property type="entry name" value="PDDEXK_AddAB-type"/>
</dbReference>
<dbReference type="Gene3D" id="3.40.50.300">
    <property type="entry name" value="P-loop containing nucleotide triphosphate hydrolases"/>
    <property type="match status" value="2"/>
</dbReference>
<evidence type="ECO:0000256" key="16">
    <source>
        <dbReference type="PROSITE-ProRule" id="PRU00560"/>
    </source>
</evidence>
<evidence type="ECO:0000256" key="9">
    <source>
        <dbReference type="ARBA" id="ARBA00022842"/>
    </source>
</evidence>
<dbReference type="InterPro" id="IPR011335">
    <property type="entry name" value="Restrct_endonuc-II-like"/>
</dbReference>
<comment type="catalytic activity">
    <reaction evidence="14 15">
        <text>ATP + H2O = ADP + phosphate + H(+)</text>
        <dbReference type="Rhea" id="RHEA:13065"/>
        <dbReference type="ChEBI" id="CHEBI:15377"/>
        <dbReference type="ChEBI" id="CHEBI:15378"/>
        <dbReference type="ChEBI" id="CHEBI:30616"/>
        <dbReference type="ChEBI" id="CHEBI:43474"/>
        <dbReference type="ChEBI" id="CHEBI:456216"/>
        <dbReference type="EC" id="5.6.2.4"/>
    </reaction>
</comment>
<evidence type="ECO:0000313" key="20">
    <source>
        <dbReference type="Proteomes" id="UP000669605"/>
    </source>
</evidence>
<reference evidence="19 20" key="1">
    <citation type="journal article" date="2020" name="Curr. Microbiol.">
        <title>Tepidiphilus baoligensis sp. nov., a Novel Bacterium of the Family Hydrogenophilaceae Isolated from an Oil Reservoir.</title>
        <authorList>
            <person name="Zhang X."/>
            <person name="Wang G."/>
            <person name="Ma X."/>
            <person name="Yu J."/>
            <person name="You J."/>
            <person name="Xue Y."/>
            <person name="Ma Y."/>
        </authorList>
    </citation>
    <scope>NUCLEOTIDE SEQUENCE [LARGE SCALE GENOMIC DNA]</scope>
    <source>
        <strain evidence="19 20">B18-69</strain>
    </source>
</reference>
<dbReference type="EMBL" id="JAAAUB010000009">
    <property type="protein sequence ID" value="NMH16924.1"/>
    <property type="molecule type" value="Genomic_DNA"/>
</dbReference>
<dbReference type="Gene3D" id="1.10.3170.10">
    <property type="entry name" value="Recbcd, chain B, domain 2"/>
    <property type="match status" value="1"/>
</dbReference>
<keyword evidence="12 15" id="KW-0413">Isomerase</keyword>
<keyword evidence="8 15" id="KW-0067">ATP-binding</keyword>
<feature type="region of interest" description="DNA-binding and helicase activity, interacts with RecC" evidence="15">
    <location>
        <begin position="1"/>
        <end position="894"/>
    </location>
</feature>
<dbReference type="PANTHER" id="PTHR11070">
    <property type="entry name" value="UVRD / RECB / PCRA DNA HELICASE FAMILY MEMBER"/>
    <property type="match status" value="1"/>
</dbReference>
<keyword evidence="5 15" id="KW-0378">Hydrolase</keyword>
<sequence length="1223" mass="135999">MTEDANEVDLLRFPLWGSRLIEASAGTGKTYTIAALYVRLVLGHGGAGAFCRPLTPPEILVVTFTEAATKELRERIRRRLSEAARWFGHPAGEEIPEWVDEFLRALRAQYPEQDWPGCERRLQAAAEWMDEAAVSTIHGWCHRMLREHAFDSGSLFSETLETETEDLLLEAVRDYWREFFTPLLAESLALLRGWFAADFTPEGMQRRLSRLLPLAADLEGESGPAEVTAEVLRQWGEAKAPWEKWVPALQALFDEARNRKELDGRKLRANIVQNWLAALARWRDDPLAEAPDLSEAAWNRLTRAGLDEAWKSGEPPGHEAIDALENLRSRLERLREQGKASVLAHAARWVAQRFAVLQRRRAQLGFDDLLTRLDEALRGPNGERLAARIRQSFPVALIDEFQDTDPVQYRIFEAVYAPQKNDPQTALILIGDPKQAIYAFRGADIYTYLEARLACDGRRYTLRRNFRSTPAMVEAVNRVFLNAQEKNEAGAFLFKISEEEDLLPFLPATAQGLNERFVCEGQEPPALVAWWVAENEDASQAIKVTVYRELVAHGCAEEIVRLLRLGREGRAGFVDSSKGTMRPVRAADVAVLVHTGEEAKLVRAALARRGVRSVYLSERSSVFASPAAADLQRWLEACAEPQNDARLRSALASATLGRSWAEIESLERDVLAWETEVARFLAYRDLWRRQGVLPMLRRLMHDFDVPARLLAGETPDGDSGERRLTDLLHLSELLQKMSRGLDGEHALIRALAEARQDGGQGAEERQLRLESDEALVKVVTVHKAKGLEYPLVFLPFACSCRPVGKDDFPLVWHDEAGRRRVSPVVDETALVRAERERLAEDVRKLYVALTRARFATWIGVGALENLPASAMGYALGVRQGDSPAQVRAALEALAEGCDSLAVAPLPVPGEDRLPADGEGIALGPARTPRRRLFAPWAISSYSGLRGALAADPQTPDEAKARELVHAPRAEPTGAATGIHALPPGAATGTFLHGLLEWAAQQGFDAVCADGGVRLRDQVARRCAVRGWTTHVDMLTDWLLTVMQADLPLPGGGTCQLAALSDYLPEMEFWFSVPETRIEALDALVQRHTLQGADRPRLTPGRIKGMIKGFIDLVFCREGRYYVLDYKSNVLGATDSAYGWANLEAAVLEGRYDLQYALYLHALHRHLRVRLPDYDPQHHLGGAVLLFLRGIHDEPGKGVFFAQAEAPLLDGLDALLDGPGGRLT</sequence>
<evidence type="ECO:0000256" key="1">
    <source>
        <dbReference type="ARBA" id="ARBA00022722"/>
    </source>
</evidence>
<dbReference type="Gene3D" id="1.10.486.10">
    <property type="entry name" value="PCRA, domain 4"/>
    <property type="match status" value="1"/>
</dbReference>
<evidence type="ECO:0000256" key="2">
    <source>
        <dbReference type="ARBA" id="ARBA00022723"/>
    </source>
</evidence>
<dbReference type="Proteomes" id="UP000669605">
    <property type="component" value="Unassembled WGS sequence"/>
</dbReference>
<organism evidence="19 20">
    <name type="scientific">Tepidiphilus baoligensis</name>
    <dbReference type="NCBI Taxonomy" id="2698687"/>
    <lineage>
        <taxon>Bacteria</taxon>
        <taxon>Pseudomonadati</taxon>
        <taxon>Pseudomonadota</taxon>
        <taxon>Hydrogenophilia</taxon>
        <taxon>Hydrogenophilales</taxon>
        <taxon>Hydrogenophilaceae</taxon>
        <taxon>Tepidiphilus</taxon>
    </lineage>
</organism>
<dbReference type="Gene3D" id="3.90.320.10">
    <property type="match status" value="1"/>
</dbReference>
<evidence type="ECO:0000256" key="3">
    <source>
        <dbReference type="ARBA" id="ARBA00022741"/>
    </source>
</evidence>
<protein>
    <recommendedName>
        <fullName evidence="15">RecBCD enzyme subunit RecB</fullName>
        <ecNumber evidence="15">3.1.11.5</ecNumber>
        <ecNumber evidence="15">5.6.2.4</ecNumber>
    </recommendedName>
    <alternativeName>
        <fullName evidence="15">DNA 3'-5' helicase subunit RecB</fullName>
    </alternativeName>
    <alternativeName>
        <fullName evidence="15">Exonuclease V subunit RecB</fullName>
        <shortName evidence="15">ExoV subunit RecB</shortName>
    </alternativeName>
    <alternativeName>
        <fullName evidence="15">Helicase/nuclease RecBCD subunit RecB</fullName>
    </alternativeName>
</protein>
<dbReference type="SUPFAM" id="SSF52540">
    <property type="entry name" value="P-loop containing nucleoside triphosphate hydrolases"/>
    <property type="match status" value="1"/>
</dbReference>
<evidence type="ECO:0000256" key="10">
    <source>
        <dbReference type="ARBA" id="ARBA00023125"/>
    </source>
</evidence>
<comment type="caution">
    <text evidence="19">The sequence shown here is derived from an EMBL/GenBank/DDBJ whole genome shotgun (WGS) entry which is preliminary data.</text>
</comment>
<dbReference type="InterPro" id="IPR014016">
    <property type="entry name" value="UvrD-like_ATP-bd"/>
</dbReference>
<dbReference type="HAMAP" id="MF_01485">
    <property type="entry name" value="RecB"/>
    <property type="match status" value="1"/>
</dbReference>
<keyword evidence="1 15" id="KW-0540">Nuclease</keyword>
<comment type="similarity">
    <text evidence="15">Belongs to the helicase family. UvrD subfamily.</text>
</comment>
<feature type="domain" description="UvrD-like helicase ATP-binding" evidence="17">
    <location>
        <begin position="2"/>
        <end position="469"/>
    </location>
</feature>
<feature type="active site" description="For nuclease activity" evidence="15">
    <location>
        <position position="1124"/>
    </location>
</feature>
<proteinExistence type="inferred from homology"/>
<keyword evidence="2 15" id="KW-0479">Metal-binding</keyword>
<evidence type="ECO:0000256" key="6">
    <source>
        <dbReference type="ARBA" id="ARBA00022806"/>
    </source>
</evidence>
<keyword evidence="4 15" id="KW-0227">DNA damage</keyword>
<dbReference type="SUPFAM" id="SSF52980">
    <property type="entry name" value="Restriction endonuclease-like"/>
    <property type="match status" value="1"/>
</dbReference>
<comment type="domain">
    <text evidence="15">The N-terminal DNA-binding domain is a ssDNA-dependent ATPase and has ATP-dependent 3'-5' helicase function. This domain interacts with RecC.</text>
</comment>
<keyword evidence="6 15" id="KW-0347">Helicase</keyword>
<evidence type="ECO:0000256" key="15">
    <source>
        <dbReference type="HAMAP-Rule" id="MF_01485"/>
    </source>
</evidence>
<comment type="function">
    <text evidence="15">A helicase/nuclease that prepares dsDNA breaks (DSB) for recombinational DNA repair. Binds to DSBs and unwinds DNA via a highly rapid and processive ATP-dependent bidirectional helicase activity. Unwinds dsDNA until it encounters a Chi (crossover hotspot instigator) sequence from the 3' direction. Cuts ssDNA a few nucleotides 3' to the Chi site. The properties and activities of the enzyme are changed at Chi. The Chi-altered holoenzyme produces a long 3'-ssDNA overhang and facilitates RecA-binding to the ssDNA for homologous DNA recombination and repair. Holoenzyme degrades any linearized DNA that is unable to undergo homologous recombination. In the holoenzyme this subunit contributes ATPase, 3'-5' helicase, exonuclease activity and loads RecA onto ssDNA.</text>
</comment>
<dbReference type="InterPro" id="IPR027417">
    <property type="entry name" value="P-loop_NTPase"/>
</dbReference>
<comment type="miscellaneous">
    <text evidence="15">In the RecBCD complex, RecB has a slow 3'-5' helicase, an exonuclease activity and loads RecA onto ssDNA, RecD has a fast 5'-3' helicase activity, while RecC stimulates the ATPase and processivity of the RecB helicase and contributes to recognition of the Chi site.</text>
</comment>
<keyword evidence="3 15" id="KW-0547">Nucleotide-binding</keyword>
<comment type="catalytic activity">
    <reaction evidence="13 15">
        <text>Couples ATP hydrolysis with the unwinding of duplex DNA by translocating in the 3'-5' direction.</text>
        <dbReference type="EC" id="5.6.2.4"/>
    </reaction>
</comment>
<evidence type="ECO:0000256" key="13">
    <source>
        <dbReference type="ARBA" id="ARBA00034617"/>
    </source>
</evidence>